<comment type="caution">
    <text evidence="1">The sequence shown here is derived from an EMBL/GenBank/DDBJ whole genome shotgun (WGS) entry which is preliminary data.</text>
</comment>
<proteinExistence type="predicted"/>
<evidence type="ECO:0000313" key="2">
    <source>
        <dbReference type="Proteomes" id="UP000004986"/>
    </source>
</evidence>
<reference evidence="1 2" key="1">
    <citation type="journal article" date="2011" name="PLoS Pathog.">
        <title>Dynamic evolution of pathogenicity revealed by sequencing and comparative genomics of 19 Pseudomonas syringae isolates.</title>
        <authorList>
            <person name="Baltrus D.A."/>
            <person name="Nishimura M.T."/>
            <person name="Romanchuk A."/>
            <person name="Chang J.H."/>
            <person name="Mukhtar M.S."/>
            <person name="Cherkis K."/>
            <person name="Roach J."/>
            <person name="Grant S.R."/>
            <person name="Jones C.D."/>
            <person name="Dangl J.L."/>
        </authorList>
    </citation>
    <scope>NUCLEOTIDE SEQUENCE [LARGE SCALE GENOMIC DNA]</scope>
    <source>
        <strain evidence="1 2">1704B</strain>
    </source>
</reference>
<dbReference type="EMBL" id="AEAI01003417">
    <property type="protein sequence ID" value="EGH48728.1"/>
    <property type="molecule type" value="Genomic_DNA"/>
</dbReference>
<evidence type="ECO:0000313" key="1">
    <source>
        <dbReference type="EMBL" id="EGH48728.1"/>
    </source>
</evidence>
<protein>
    <submittedName>
        <fullName evidence="1">Uncharacterized protein</fullName>
    </submittedName>
</protein>
<keyword evidence="2" id="KW-1185">Reference proteome</keyword>
<feature type="non-terminal residue" evidence="1">
    <location>
        <position position="1"/>
    </location>
</feature>
<feature type="non-terminal residue" evidence="1">
    <location>
        <position position="79"/>
    </location>
</feature>
<name>F3GNS5_PSESJ</name>
<gene>
    <name evidence="1" type="ORF">PSYPI_42955</name>
</gene>
<organism evidence="1 2">
    <name type="scientific">Pseudomonas syringae pv. pisi str. 1704B</name>
    <dbReference type="NCBI Taxonomy" id="629263"/>
    <lineage>
        <taxon>Bacteria</taxon>
        <taxon>Pseudomonadati</taxon>
        <taxon>Pseudomonadota</taxon>
        <taxon>Gammaproteobacteria</taxon>
        <taxon>Pseudomonadales</taxon>
        <taxon>Pseudomonadaceae</taxon>
        <taxon>Pseudomonas</taxon>
        <taxon>Pseudomonas syringae</taxon>
    </lineage>
</organism>
<dbReference type="Proteomes" id="UP000004986">
    <property type="component" value="Unassembled WGS sequence"/>
</dbReference>
<sequence length="79" mass="8836">REALVIELPDRFSEEYQDYFDDVEGGCFNESKYINDLQRNIEAAGLKAACQSELKTPEPECLGCGTKGYTGNCSQCIPY</sequence>
<accession>F3GNS5</accession>
<dbReference type="AlphaFoldDB" id="F3GNS5"/>